<sequence>MRSNKDTSPRKTQPSLRATNLLVSTLAALEERLSKAETKVAYHIVMFEDVETYITQVCEEVQTLEESVGSLKVDVQGVALE</sequence>
<evidence type="ECO:0000313" key="2">
    <source>
        <dbReference type="Proteomes" id="UP001497516"/>
    </source>
</evidence>
<name>A0AAV2GA32_9ROSI</name>
<proteinExistence type="predicted"/>
<reference evidence="1 2" key="1">
    <citation type="submission" date="2024-04" db="EMBL/GenBank/DDBJ databases">
        <authorList>
            <person name="Fracassetti M."/>
        </authorList>
    </citation>
    <scope>NUCLEOTIDE SEQUENCE [LARGE SCALE GENOMIC DNA]</scope>
</reference>
<dbReference type="Proteomes" id="UP001497516">
    <property type="component" value="Chromosome 8"/>
</dbReference>
<dbReference type="EMBL" id="OZ034821">
    <property type="protein sequence ID" value="CAL1406600.1"/>
    <property type="molecule type" value="Genomic_DNA"/>
</dbReference>
<organism evidence="1 2">
    <name type="scientific">Linum trigynum</name>
    <dbReference type="NCBI Taxonomy" id="586398"/>
    <lineage>
        <taxon>Eukaryota</taxon>
        <taxon>Viridiplantae</taxon>
        <taxon>Streptophyta</taxon>
        <taxon>Embryophyta</taxon>
        <taxon>Tracheophyta</taxon>
        <taxon>Spermatophyta</taxon>
        <taxon>Magnoliopsida</taxon>
        <taxon>eudicotyledons</taxon>
        <taxon>Gunneridae</taxon>
        <taxon>Pentapetalae</taxon>
        <taxon>rosids</taxon>
        <taxon>fabids</taxon>
        <taxon>Malpighiales</taxon>
        <taxon>Linaceae</taxon>
        <taxon>Linum</taxon>
    </lineage>
</organism>
<keyword evidence="2" id="KW-1185">Reference proteome</keyword>
<gene>
    <name evidence="1" type="ORF">LTRI10_LOCUS46316</name>
</gene>
<evidence type="ECO:0000313" key="1">
    <source>
        <dbReference type="EMBL" id="CAL1406600.1"/>
    </source>
</evidence>
<dbReference type="AlphaFoldDB" id="A0AAV2GA32"/>
<accession>A0AAV2GA32</accession>
<protein>
    <submittedName>
        <fullName evidence="1">Uncharacterized protein</fullName>
    </submittedName>
</protein>